<dbReference type="EMBL" id="JANPWB010000010">
    <property type="protein sequence ID" value="KAJ1142048.1"/>
    <property type="molecule type" value="Genomic_DNA"/>
</dbReference>
<feature type="compositionally biased region" description="Pro residues" evidence="1">
    <location>
        <begin position="21"/>
        <end position="36"/>
    </location>
</feature>
<dbReference type="Proteomes" id="UP001066276">
    <property type="component" value="Chromosome 6"/>
</dbReference>
<accession>A0AAV7QUG4</accession>
<evidence type="ECO:0000313" key="2">
    <source>
        <dbReference type="EMBL" id="KAJ1142048.1"/>
    </source>
</evidence>
<protein>
    <submittedName>
        <fullName evidence="2">Uncharacterized protein</fullName>
    </submittedName>
</protein>
<proteinExistence type="predicted"/>
<feature type="region of interest" description="Disordered" evidence="1">
    <location>
        <begin position="1"/>
        <end position="146"/>
    </location>
</feature>
<sequence length="182" mass="19817">MDLANVRRQISLYVNGTRPEPTTPVPAPDLPSPPPHLRTSATIPPPPLVRSSLNVPPRPHPPSHLQATRSRPQGKGAFSRRGERGLQPWRRKGGGLRRDTTDDMAPPERPNDHCLRAIQDPGENTQASLAQRGGREHGATLRGRLDPSLRTVTAAAATGEAVSIRRPPTLSSLGQLRPDRRI</sequence>
<comment type="caution">
    <text evidence="2">The sequence shown here is derived from an EMBL/GenBank/DDBJ whole genome shotgun (WGS) entry which is preliminary data.</text>
</comment>
<name>A0AAV7QUG4_PLEWA</name>
<keyword evidence="3" id="KW-1185">Reference proteome</keyword>
<evidence type="ECO:0000256" key="1">
    <source>
        <dbReference type="SAM" id="MobiDB-lite"/>
    </source>
</evidence>
<organism evidence="2 3">
    <name type="scientific">Pleurodeles waltl</name>
    <name type="common">Iberian ribbed newt</name>
    <dbReference type="NCBI Taxonomy" id="8319"/>
    <lineage>
        <taxon>Eukaryota</taxon>
        <taxon>Metazoa</taxon>
        <taxon>Chordata</taxon>
        <taxon>Craniata</taxon>
        <taxon>Vertebrata</taxon>
        <taxon>Euteleostomi</taxon>
        <taxon>Amphibia</taxon>
        <taxon>Batrachia</taxon>
        <taxon>Caudata</taxon>
        <taxon>Salamandroidea</taxon>
        <taxon>Salamandridae</taxon>
        <taxon>Pleurodelinae</taxon>
        <taxon>Pleurodeles</taxon>
    </lineage>
</organism>
<feature type="compositionally biased region" description="Basic and acidic residues" evidence="1">
    <location>
        <begin position="133"/>
        <end position="146"/>
    </location>
</feature>
<dbReference type="AlphaFoldDB" id="A0AAV7QUG4"/>
<evidence type="ECO:0000313" key="3">
    <source>
        <dbReference type="Proteomes" id="UP001066276"/>
    </source>
</evidence>
<reference evidence="2" key="1">
    <citation type="journal article" date="2022" name="bioRxiv">
        <title>Sequencing and chromosome-scale assembly of the giantPleurodeles waltlgenome.</title>
        <authorList>
            <person name="Brown T."/>
            <person name="Elewa A."/>
            <person name="Iarovenko S."/>
            <person name="Subramanian E."/>
            <person name="Araus A.J."/>
            <person name="Petzold A."/>
            <person name="Susuki M."/>
            <person name="Suzuki K.-i.T."/>
            <person name="Hayashi T."/>
            <person name="Toyoda A."/>
            <person name="Oliveira C."/>
            <person name="Osipova E."/>
            <person name="Leigh N.D."/>
            <person name="Simon A."/>
            <person name="Yun M.H."/>
        </authorList>
    </citation>
    <scope>NUCLEOTIDE SEQUENCE</scope>
    <source>
        <strain evidence="2">20211129_DDA</strain>
        <tissue evidence="2">Liver</tissue>
    </source>
</reference>
<gene>
    <name evidence="2" type="ORF">NDU88_008376</name>
</gene>